<dbReference type="InterPro" id="IPR023865">
    <property type="entry name" value="Aliphatic_acid_kinase_CS"/>
</dbReference>
<dbReference type="GO" id="GO:0005737">
    <property type="term" value="C:cytoplasm"/>
    <property type="evidence" value="ECO:0007669"/>
    <property type="project" value="UniProtKB-SubCell"/>
</dbReference>
<evidence type="ECO:0000256" key="5">
    <source>
        <dbReference type="ARBA" id="ARBA00022741"/>
    </source>
</evidence>
<evidence type="ECO:0000256" key="7">
    <source>
        <dbReference type="ARBA" id="ARBA00022840"/>
    </source>
</evidence>
<dbReference type="HAMAP" id="MF_00542">
    <property type="entry name" value="Butyrate_kinase"/>
    <property type="match status" value="1"/>
</dbReference>
<evidence type="ECO:0000256" key="9">
    <source>
        <dbReference type="HAMAP-Rule" id="MF_00542"/>
    </source>
</evidence>
<evidence type="ECO:0000256" key="4">
    <source>
        <dbReference type="ARBA" id="ARBA00022679"/>
    </source>
</evidence>
<dbReference type="InterPro" id="IPR043129">
    <property type="entry name" value="ATPase_NBD"/>
</dbReference>
<accession>A0AA45WYL0</accession>
<evidence type="ECO:0000256" key="3">
    <source>
        <dbReference type="ARBA" id="ARBA00022490"/>
    </source>
</evidence>
<dbReference type="CDD" id="cd24011">
    <property type="entry name" value="ASKHA_NBD_BK"/>
    <property type="match status" value="1"/>
</dbReference>
<dbReference type="EMBL" id="FXUF01000018">
    <property type="protein sequence ID" value="SMP69181.1"/>
    <property type="molecule type" value="Genomic_DNA"/>
</dbReference>
<evidence type="ECO:0000256" key="8">
    <source>
        <dbReference type="ARBA" id="ARBA00048596"/>
    </source>
</evidence>
<evidence type="ECO:0000256" key="10">
    <source>
        <dbReference type="RuleBase" id="RU003835"/>
    </source>
</evidence>
<comment type="similarity">
    <text evidence="2 9 10">Belongs to the acetokinase family.</text>
</comment>
<dbReference type="InterPro" id="IPR000890">
    <property type="entry name" value="Aliphatic_acid_kin_short-chain"/>
</dbReference>
<dbReference type="Gene3D" id="3.30.420.40">
    <property type="match status" value="2"/>
</dbReference>
<name>A0AA45WYL0_9CLOT</name>
<keyword evidence="6 9" id="KW-0418">Kinase</keyword>
<protein>
    <recommendedName>
        <fullName evidence="9">Probable butyrate kinase</fullName>
        <shortName evidence="9">BK</shortName>
        <ecNumber evidence="9">2.7.2.7</ecNumber>
    </recommendedName>
    <alternativeName>
        <fullName evidence="9">Branched-chain carboxylic acid kinase</fullName>
    </alternativeName>
</protein>
<dbReference type="GO" id="GO:0005524">
    <property type="term" value="F:ATP binding"/>
    <property type="evidence" value="ECO:0007669"/>
    <property type="project" value="UniProtKB-KW"/>
</dbReference>
<dbReference type="PANTHER" id="PTHR21060:SF3">
    <property type="entry name" value="BUTYRATE KINASE 2-RELATED"/>
    <property type="match status" value="1"/>
</dbReference>
<keyword evidence="12" id="KW-1185">Reference proteome</keyword>
<evidence type="ECO:0000313" key="12">
    <source>
        <dbReference type="Proteomes" id="UP001158066"/>
    </source>
</evidence>
<dbReference type="PRINTS" id="PR00471">
    <property type="entry name" value="ACETATEKNASE"/>
</dbReference>
<keyword evidence="3 9" id="KW-0963">Cytoplasm</keyword>
<keyword evidence="5 9" id="KW-0547">Nucleotide-binding</keyword>
<dbReference type="NCBIfam" id="TIGR02707">
    <property type="entry name" value="butyr_kinase"/>
    <property type="match status" value="1"/>
</dbReference>
<dbReference type="GO" id="GO:0006083">
    <property type="term" value="P:acetate metabolic process"/>
    <property type="evidence" value="ECO:0007669"/>
    <property type="project" value="TreeGrafter"/>
</dbReference>
<dbReference type="SUPFAM" id="SSF53067">
    <property type="entry name" value="Actin-like ATPase domain"/>
    <property type="match status" value="2"/>
</dbReference>
<dbReference type="PANTHER" id="PTHR21060">
    <property type="entry name" value="ACETATE KINASE"/>
    <property type="match status" value="1"/>
</dbReference>
<keyword evidence="4 9" id="KW-0808">Transferase</keyword>
<dbReference type="RefSeq" id="WP_283410581.1">
    <property type="nucleotide sequence ID" value="NZ_FXUF01000018.1"/>
</dbReference>
<dbReference type="PIRSF" id="PIRSF036458">
    <property type="entry name" value="Butyrate_kin"/>
    <property type="match status" value="1"/>
</dbReference>
<gene>
    <name evidence="9" type="primary">buk</name>
    <name evidence="11" type="ORF">SAMN06296020_11815</name>
</gene>
<dbReference type="NCBIfam" id="NF002834">
    <property type="entry name" value="PRK03011.1-5"/>
    <property type="match status" value="1"/>
</dbReference>
<dbReference type="PROSITE" id="PS01075">
    <property type="entry name" value="ACETATE_KINASE_1"/>
    <property type="match status" value="1"/>
</dbReference>
<evidence type="ECO:0000313" key="11">
    <source>
        <dbReference type="EMBL" id="SMP69181.1"/>
    </source>
</evidence>
<comment type="caution">
    <text evidence="11">The sequence shown here is derived from an EMBL/GenBank/DDBJ whole genome shotgun (WGS) entry which is preliminary data.</text>
</comment>
<dbReference type="EC" id="2.7.2.7" evidence="9"/>
<dbReference type="GO" id="GO:0008776">
    <property type="term" value="F:acetate kinase activity"/>
    <property type="evidence" value="ECO:0007669"/>
    <property type="project" value="TreeGrafter"/>
</dbReference>
<evidence type="ECO:0000256" key="2">
    <source>
        <dbReference type="ARBA" id="ARBA00008748"/>
    </source>
</evidence>
<comment type="catalytic activity">
    <reaction evidence="8 9">
        <text>butanoate + ATP = butanoyl phosphate + ADP</text>
        <dbReference type="Rhea" id="RHEA:13585"/>
        <dbReference type="ChEBI" id="CHEBI:17968"/>
        <dbReference type="ChEBI" id="CHEBI:30616"/>
        <dbReference type="ChEBI" id="CHEBI:58079"/>
        <dbReference type="ChEBI" id="CHEBI:456216"/>
        <dbReference type="EC" id="2.7.2.7"/>
    </reaction>
</comment>
<dbReference type="GO" id="GO:0047761">
    <property type="term" value="F:butyrate kinase activity"/>
    <property type="evidence" value="ECO:0007669"/>
    <property type="project" value="UniProtKB-UniRule"/>
</dbReference>
<comment type="subcellular location">
    <subcellularLocation>
        <location evidence="1 9">Cytoplasm</location>
    </subcellularLocation>
</comment>
<evidence type="ECO:0000256" key="1">
    <source>
        <dbReference type="ARBA" id="ARBA00004496"/>
    </source>
</evidence>
<dbReference type="AlphaFoldDB" id="A0AA45WYL0"/>
<dbReference type="InterPro" id="IPR011245">
    <property type="entry name" value="Butyrate_kin"/>
</dbReference>
<dbReference type="Proteomes" id="UP001158066">
    <property type="component" value="Unassembled WGS sequence"/>
</dbReference>
<proteinExistence type="inferred from homology"/>
<sequence>MDVYRILAINPGSTSTKIAIFDNEKPLFEEVLRHSAEEIGRYKTIFDQYSFRKEVILETLSQKDINITKLAAVVGRGGLLHPIPGGTYQVNDAMLKDLKTGVQGEHASNLGGVLAFEIAAQLNIPAFIVDPVVVDEMEPVARFSGIPEFPRKSIFHALNQKAVGRRAARDLGKGYDEVRLIVAHLGGGISVGAHANSRIIDVNNALDGDGPFSPERAGGVPAGDLMRAAFSGEFTQAELYKKILGRGGLVAYLGTNDGRDVVARIKEGDKEAELVYQAMAYQVSKEIGSAAAVLKGRVDAVVLTGGLAYDQILTGWIQERVSFIAPVKVYPGEDEMIALAEGALRILRGEENSKEYQIEEDTLHAE</sequence>
<reference evidence="11" key="1">
    <citation type="submission" date="2017-05" db="EMBL/GenBank/DDBJ databases">
        <authorList>
            <person name="Varghese N."/>
            <person name="Submissions S."/>
        </authorList>
    </citation>
    <scope>NUCLEOTIDE SEQUENCE</scope>
    <source>
        <strain evidence="11">Su22</strain>
    </source>
</reference>
<organism evidence="11 12">
    <name type="scientific">Anoxynatronum buryatiense</name>
    <dbReference type="NCBI Taxonomy" id="489973"/>
    <lineage>
        <taxon>Bacteria</taxon>
        <taxon>Bacillati</taxon>
        <taxon>Bacillota</taxon>
        <taxon>Clostridia</taxon>
        <taxon>Eubacteriales</taxon>
        <taxon>Clostridiaceae</taxon>
        <taxon>Anoxynatronum</taxon>
    </lineage>
</organism>
<evidence type="ECO:0000256" key="6">
    <source>
        <dbReference type="ARBA" id="ARBA00022777"/>
    </source>
</evidence>
<dbReference type="Pfam" id="PF00871">
    <property type="entry name" value="Acetate_kinase"/>
    <property type="match status" value="1"/>
</dbReference>
<keyword evidence="7 9" id="KW-0067">ATP-binding</keyword>